<sequence length="207" mass="21767">MNAADFLDGVRQAQQTELSRLGSSKSLYADTEGEMEDDAVLAAVADTFHHAAATFEDWADEADGPAADRLSAAADLAGEQYGTVAGELGDHEAGPPSPLAESMQALDTTPERVAGVLGWALVVENKISQAVGFFVGQAAPQTASTFRDVRDTVESLVDDAADTLVDVCDTDADKDLAHEAAVDTIQAAYDDYFDTLEELGVNPKPVC</sequence>
<evidence type="ECO:0008006" key="3">
    <source>
        <dbReference type="Google" id="ProtNLM"/>
    </source>
</evidence>
<reference evidence="2" key="1">
    <citation type="submission" date="2016-10" db="EMBL/GenBank/DDBJ databases">
        <authorList>
            <person name="Varghese N."/>
            <person name="Submissions S."/>
        </authorList>
    </citation>
    <scope>NUCLEOTIDE SEQUENCE [LARGE SCALE GENOMIC DNA]</scope>
    <source>
        <strain evidence="2">IBRC-M 10043</strain>
    </source>
</reference>
<evidence type="ECO:0000313" key="1">
    <source>
        <dbReference type="EMBL" id="SEN42293.1"/>
    </source>
</evidence>
<protein>
    <recommendedName>
        <fullName evidence="3">Rubrerythrin</fullName>
    </recommendedName>
</protein>
<gene>
    <name evidence="1" type="ORF">SAMN05216388_100376</name>
</gene>
<dbReference type="AlphaFoldDB" id="A0A1H8GE92"/>
<accession>A0A1H8GE92</accession>
<name>A0A1H8GE92_9EURY</name>
<dbReference type="RefSeq" id="WP_092657952.1">
    <property type="nucleotide sequence ID" value="NZ_FOCX01000003.1"/>
</dbReference>
<keyword evidence="2" id="KW-1185">Reference proteome</keyword>
<organism evidence="1 2">
    <name type="scientific">Halorientalis persicus</name>
    <dbReference type="NCBI Taxonomy" id="1367881"/>
    <lineage>
        <taxon>Archaea</taxon>
        <taxon>Methanobacteriati</taxon>
        <taxon>Methanobacteriota</taxon>
        <taxon>Stenosarchaea group</taxon>
        <taxon>Halobacteria</taxon>
        <taxon>Halobacteriales</taxon>
        <taxon>Haloarculaceae</taxon>
        <taxon>Halorientalis</taxon>
    </lineage>
</organism>
<dbReference type="Proteomes" id="UP000198775">
    <property type="component" value="Unassembled WGS sequence"/>
</dbReference>
<evidence type="ECO:0000313" key="2">
    <source>
        <dbReference type="Proteomes" id="UP000198775"/>
    </source>
</evidence>
<dbReference type="OrthoDB" id="188002at2157"/>
<dbReference type="EMBL" id="FOCX01000003">
    <property type="protein sequence ID" value="SEN42293.1"/>
    <property type="molecule type" value="Genomic_DNA"/>
</dbReference>
<proteinExistence type="predicted"/>